<comment type="caution">
    <text evidence="2">The sequence shown here is derived from an EMBL/GenBank/DDBJ whole genome shotgun (WGS) entry which is preliminary data.</text>
</comment>
<sequence>MPDTEVTRLHDDEFDIDTALVRRLLADQFPDWAALPIRYVAASGTDNVTFRVGDDLSVRLPRTPRTTGQVEKDLMWLPRLAPHLPLAIPEPVALGAATSEYPFTWGVYRWLPGTTFDLARLDDPQAAAHRLADFLHHLQRIDTTGAPTPPHDPFSRGTPLAPRDRLYRDAVDQLRADLDPDLLLAAWEHALTADTWTGPPRWIHGDLMAGNLLTTDGRLTAVIDFGTAWAADPAADILPAWHLFEGDSRQAFRDALKPDEHAWVRARGWALSLAVIALPYYRDRCTPAEVQDDIAYINGILAEFTAERTPHSSRPDRRNR</sequence>
<dbReference type="EC" id="2.7.-.-" evidence="2"/>
<evidence type="ECO:0000313" key="2">
    <source>
        <dbReference type="EMBL" id="MFD1372953.1"/>
    </source>
</evidence>
<gene>
    <name evidence="2" type="ORF">ACFQ5G_47155</name>
</gene>
<dbReference type="InterPro" id="IPR011009">
    <property type="entry name" value="Kinase-like_dom_sf"/>
</dbReference>
<organism evidence="2 3">
    <name type="scientific">Actinoplanes sichuanensis</name>
    <dbReference type="NCBI Taxonomy" id="512349"/>
    <lineage>
        <taxon>Bacteria</taxon>
        <taxon>Bacillati</taxon>
        <taxon>Actinomycetota</taxon>
        <taxon>Actinomycetes</taxon>
        <taxon>Micromonosporales</taxon>
        <taxon>Micromonosporaceae</taxon>
        <taxon>Actinoplanes</taxon>
    </lineage>
</organism>
<feature type="domain" description="Aminoglycoside phosphotransferase" evidence="1">
    <location>
        <begin position="42"/>
        <end position="266"/>
    </location>
</feature>
<dbReference type="PANTHER" id="PTHR21310:SF42">
    <property type="entry name" value="BIFUNCTIONAL AAC_APH"/>
    <property type="match status" value="1"/>
</dbReference>
<dbReference type="PANTHER" id="PTHR21310">
    <property type="entry name" value="AMINOGLYCOSIDE PHOSPHOTRANSFERASE-RELATED-RELATED"/>
    <property type="match status" value="1"/>
</dbReference>
<dbReference type="InterPro" id="IPR002575">
    <property type="entry name" value="Aminoglycoside_PTrfase"/>
</dbReference>
<keyword evidence="3" id="KW-1185">Reference proteome</keyword>
<protein>
    <submittedName>
        <fullName evidence="2">Aminoglycoside phosphotransferase family protein</fullName>
        <ecNumber evidence="2">2.7.-.-</ecNumber>
    </submittedName>
</protein>
<evidence type="ECO:0000259" key="1">
    <source>
        <dbReference type="Pfam" id="PF01636"/>
    </source>
</evidence>
<dbReference type="RefSeq" id="WP_317794683.1">
    <property type="nucleotide sequence ID" value="NZ_AP028461.1"/>
</dbReference>
<dbReference type="CDD" id="cd05155">
    <property type="entry name" value="APH_ChoK_like_1"/>
    <property type="match status" value="1"/>
</dbReference>
<dbReference type="Pfam" id="PF01636">
    <property type="entry name" value="APH"/>
    <property type="match status" value="1"/>
</dbReference>
<evidence type="ECO:0000313" key="3">
    <source>
        <dbReference type="Proteomes" id="UP001597183"/>
    </source>
</evidence>
<name>A0ABW4AQW2_9ACTN</name>
<dbReference type="Gene3D" id="3.30.200.20">
    <property type="entry name" value="Phosphorylase Kinase, domain 1"/>
    <property type="match status" value="1"/>
</dbReference>
<dbReference type="InterPro" id="IPR051678">
    <property type="entry name" value="AGP_Transferase"/>
</dbReference>
<dbReference type="EMBL" id="JBHTMK010000063">
    <property type="protein sequence ID" value="MFD1372953.1"/>
    <property type="molecule type" value="Genomic_DNA"/>
</dbReference>
<dbReference type="Gene3D" id="3.90.1200.10">
    <property type="match status" value="1"/>
</dbReference>
<dbReference type="SUPFAM" id="SSF56112">
    <property type="entry name" value="Protein kinase-like (PK-like)"/>
    <property type="match status" value="1"/>
</dbReference>
<accession>A0ABW4AQW2</accession>
<keyword evidence="2" id="KW-0808">Transferase</keyword>
<dbReference type="Proteomes" id="UP001597183">
    <property type="component" value="Unassembled WGS sequence"/>
</dbReference>
<proteinExistence type="predicted"/>
<reference evidence="3" key="1">
    <citation type="journal article" date="2019" name="Int. J. Syst. Evol. Microbiol.">
        <title>The Global Catalogue of Microorganisms (GCM) 10K type strain sequencing project: providing services to taxonomists for standard genome sequencing and annotation.</title>
        <authorList>
            <consortium name="The Broad Institute Genomics Platform"/>
            <consortium name="The Broad Institute Genome Sequencing Center for Infectious Disease"/>
            <person name="Wu L."/>
            <person name="Ma J."/>
        </authorList>
    </citation>
    <scope>NUCLEOTIDE SEQUENCE [LARGE SCALE GENOMIC DNA]</scope>
    <source>
        <strain evidence="3">CCM 7526</strain>
    </source>
</reference>
<dbReference type="GO" id="GO:0016740">
    <property type="term" value="F:transferase activity"/>
    <property type="evidence" value="ECO:0007669"/>
    <property type="project" value="UniProtKB-KW"/>
</dbReference>